<evidence type="ECO:0000313" key="3">
    <source>
        <dbReference type="Proteomes" id="UP000622797"/>
    </source>
</evidence>
<dbReference type="Proteomes" id="UP000622797">
    <property type="component" value="Unassembled WGS sequence"/>
</dbReference>
<proteinExistence type="predicted"/>
<evidence type="ECO:0000313" key="2">
    <source>
        <dbReference type="EMBL" id="KAF4964691.1"/>
    </source>
</evidence>
<feature type="region of interest" description="Disordered" evidence="1">
    <location>
        <begin position="207"/>
        <end position="232"/>
    </location>
</feature>
<dbReference type="AlphaFoldDB" id="A0A8H4TV99"/>
<reference evidence="2" key="2">
    <citation type="submission" date="2020-05" db="EMBL/GenBank/DDBJ databases">
        <authorList>
            <person name="Kim H.-S."/>
            <person name="Proctor R.H."/>
            <person name="Brown D.W."/>
        </authorList>
    </citation>
    <scope>NUCLEOTIDE SEQUENCE</scope>
    <source>
        <strain evidence="2">NRRL 20472</strain>
    </source>
</reference>
<feature type="region of interest" description="Disordered" evidence="1">
    <location>
        <begin position="65"/>
        <end position="91"/>
    </location>
</feature>
<feature type="compositionally biased region" description="Basic and acidic residues" evidence="1">
    <location>
        <begin position="222"/>
        <end position="232"/>
    </location>
</feature>
<gene>
    <name evidence="2" type="ORF">FSARC_7398</name>
</gene>
<protein>
    <submittedName>
        <fullName evidence="2">Uncharacterized protein</fullName>
    </submittedName>
</protein>
<comment type="caution">
    <text evidence="2">The sequence shown here is derived from an EMBL/GenBank/DDBJ whole genome shotgun (WGS) entry which is preliminary data.</text>
</comment>
<accession>A0A8H4TV99</accession>
<evidence type="ECO:0000256" key="1">
    <source>
        <dbReference type="SAM" id="MobiDB-lite"/>
    </source>
</evidence>
<organism evidence="2 3">
    <name type="scientific">Fusarium sarcochroum</name>
    <dbReference type="NCBI Taxonomy" id="1208366"/>
    <lineage>
        <taxon>Eukaryota</taxon>
        <taxon>Fungi</taxon>
        <taxon>Dikarya</taxon>
        <taxon>Ascomycota</taxon>
        <taxon>Pezizomycotina</taxon>
        <taxon>Sordariomycetes</taxon>
        <taxon>Hypocreomycetidae</taxon>
        <taxon>Hypocreales</taxon>
        <taxon>Nectriaceae</taxon>
        <taxon>Fusarium</taxon>
        <taxon>Fusarium lateritium species complex</taxon>
    </lineage>
</organism>
<keyword evidence="3" id="KW-1185">Reference proteome</keyword>
<sequence>MGVSSFFSWCFGLCEVPAHKRLRARGNYNPQYAPHPVEIETSPGKRCTARVPEYSGLANLKSSKLQAVTTSAEKPSPPPMPLKSKKQKKRPRYRRFIPNPEYVPFSVAYAPGERRTASTPLNTKLAVPLKSTKRKFASKTMPTPPKTNKRVRPRTFYPKLECAQLPVEKLEELARVQSLQVSATLPAGVNLQSGVWDLINHQDASLSIKPSADGGVRRHERRERERKDERRR</sequence>
<dbReference type="EMBL" id="JABEXW010000393">
    <property type="protein sequence ID" value="KAF4964691.1"/>
    <property type="molecule type" value="Genomic_DNA"/>
</dbReference>
<reference evidence="2" key="1">
    <citation type="journal article" date="2020" name="BMC Genomics">
        <title>Correction to: Identification and distribution of gene clusters required for synthesis of sphingolipid metabolism inhibitors in diverse species of the filamentous fungus Fusarium.</title>
        <authorList>
            <person name="Kim H.S."/>
            <person name="Lohmar J.M."/>
            <person name="Busman M."/>
            <person name="Brown D.W."/>
            <person name="Naumann T.A."/>
            <person name="Divon H.H."/>
            <person name="Lysoe E."/>
            <person name="Uhlig S."/>
            <person name="Proctor R.H."/>
        </authorList>
    </citation>
    <scope>NUCLEOTIDE SEQUENCE</scope>
    <source>
        <strain evidence="2">NRRL 20472</strain>
    </source>
</reference>
<name>A0A8H4TV99_9HYPO</name>